<feature type="compositionally biased region" description="Polar residues" evidence="12">
    <location>
        <begin position="534"/>
        <end position="544"/>
    </location>
</feature>
<name>A0A8K0V222_9AGAR</name>
<dbReference type="EC" id="6.3.2.2" evidence="3 11"/>
<reference evidence="13" key="1">
    <citation type="journal article" date="2021" name="New Phytol.">
        <title>Evolutionary innovations through gain and loss of genes in the ectomycorrhizal Boletales.</title>
        <authorList>
            <person name="Wu G."/>
            <person name="Miyauchi S."/>
            <person name="Morin E."/>
            <person name="Kuo A."/>
            <person name="Drula E."/>
            <person name="Varga T."/>
            <person name="Kohler A."/>
            <person name="Feng B."/>
            <person name="Cao Y."/>
            <person name="Lipzen A."/>
            <person name="Daum C."/>
            <person name="Hundley H."/>
            <person name="Pangilinan J."/>
            <person name="Johnson J."/>
            <person name="Barry K."/>
            <person name="LaButti K."/>
            <person name="Ng V."/>
            <person name="Ahrendt S."/>
            <person name="Min B."/>
            <person name="Choi I.G."/>
            <person name="Park H."/>
            <person name="Plett J.M."/>
            <person name="Magnuson J."/>
            <person name="Spatafora J.W."/>
            <person name="Nagy L.G."/>
            <person name="Henrissat B."/>
            <person name="Grigoriev I.V."/>
            <person name="Yang Z.L."/>
            <person name="Xu J."/>
            <person name="Martin F.M."/>
        </authorList>
    </citation>
    <scope>NUCLEOTIDE SEQUENCE</scope>
    <source>
        <strain evidence="13">KKN 215</strain>
    </source>
</reference>
<dbReference type="FunFam" id="3.30.590.50:FF:000009">
    <property type="entry name" value="Glutamate--cysteine ligase"/>
    <property type="match status" value="1"/>
</dbReference>
<evidence type="ECO:0000256" key="2">
    <source>
        <dbReference type="ARBA" id="ARBA00008100"/>
    </source>
</evidence>
<dbReference type="UniPathway" id="UPA00142">
    <property type="reaction ID" value="UER00209"/>
</dbReference>
<dbReference type="EMBL" id="JAEVFJ010000001">
    <property type="protein sequence ID" value="KAH8107999.1"/>
    <property type="molecule type" value="Genomic_DNA"/>
</dbReference>
<evidence type="ECO:0000256" key="8">
    <source>
        <dbReference type="ARBA" id="ARBA00022840"/>
    </source>
</evidence>
<comment type="catalytic activity">
    <reaction evidence="11">
        <text>L-cysteine + L-glutamate + ATP = gamma-L-glutamyl-L-cysteine + ADP + phosphate + H(+)</text>
        <dbReference type="Rhea" id="RHEA:13285"/>
        <dbReference type="ChEBI" id="CHEBI:15378"/>
        <dbReference type="ChEBI" id="CHEBI:29985"/>
        <dbReference type="ChEBI" id="CHEBI:30616"/>
        <dbReference type="ChEBI" id="CHEBI:35235"/>
        <dbReference type="ChEBI" id="CHEBI:43474"/>
        <dbReference type="ChEBI" id="CHEBI:58173"/>
        <dbReference type="ChEBI" id="CHEBI:456216"/>
        <dbReference type="EC" id="6.3.2.2"/>
    </reaction>
</comment>
<comment type="caution">
    <text evidence="13">The sequence shown here is derived from an EMBL/GenBank/DDBJ whole genome shotgun (WGS) entry which is preliminary data.</text>
</comment>
<accession>A0A8K0V222</accession>
<evidence type="ECO:0000256" key="4">
    <source>
        <dbReference type="ARBA" id="ARBA00014618"/>
    </source>
</evidence>
<dbReference type="PANTHER" id="PTHR11164:SF0">
    <property type="entry name" value="GLUTAMATE--CYSTEINE LIGASE CATALYTIC SUBUNIT"/>
    <property type="match status" value="1"/>
</dbReference>
<comment type="pathway">
    <text evidence="1 11">Sulfur metabolism; glutathione biosynthesis; glutathione from L-cysteine and L-glutamate: step 1/2.</text>
</comment>
<evidence type="ECO:0000256" key="12">
    <source>
        <dbReference type="SAM" id="MobiDB-lite"/>
    </source>
</evidence>
<dbReference type="PANTHER" id="PTHR11164">
    <property type="entry name" value="GLUTAMATE CYSTEINE LIGASE"/>
    <property type="match status" value="1"/>
</dbReference>
<evidence type="ECO:0000256" key="5">
    <source>
        <dbReference type="ARBA" id="ARBA00022598"/>
    </source>
</evidence>
<comment type="similarity">
    <text evidence="2 11">Belongs to the glutamate--cysteine ligase type 3 family.</text>
</comment>
<dbReference type="InterPro" id="IPR004308">
    <property type="entry name" value="GCS"/>
</dbReference>
<evidence type="ECO:0000256" key="6">
    <source>
        <dbReference type="ARBA" id="ARBA00022684"/>
    </source>
</evidence>
<proteinExistence type="inferred from homology"/>
<dbReference type="InterPro" id="IPR014746">
    <property type="entry name" value="Gln_synth/guanido_kin_cat_dom"/>
</dbReference>
<feature type="region of interest" description="Disordered" evidence="12">
    <location>
        <begin position="531"/>
        <end position="560"/>
    </location>
</feature>
<dbReference type="OrthoDB" id="7939818at2759"/>
<keyword evidence="5 11" id="KW-0436">Ligase</keyword>
<evidence type="ECO:0000313" key="14">
    <source>
        <dbReference type="Proteomes" id="UP000813824"/>
    </source>
</evidence>
<dbReference type="GO" id="GO:0006750">
    <property type="term" value="P:glutathione biosynthetic process"/>
    <property type="evidence" value="ECO:0007669"/>
    <property type="project" value="UniProtKB-UniRule"/>
</dbReference>
<dbReference type="Proteomes" id="UP000813824">
    <property type="component" value="Unassembled WGS sequence"/>
</dbReference>
<dbReference type="Gene3D" id="1.10.8.960">
    <property type="match status" value="1"/>
</dbReference>
<evidence type="ECO:0000256" key="9">
    <source>
        <dbReference type="ARBA" id="ARBA00030585"/>
    </source>
</evidence>
<evidence type="ECO:0000313" key="13">
    <source>
        <dbReference type="EMBL" id="KAH8107999.1"/>
    </source>
</evidence>
<organism evidence="13 14">
    <name type="scientific">Cristinia sonorae</name>
    <dbReference type="NCBI Taxonomy" id="1940300"/>
    <lineage>
        <taxon>Eukaryota</taxon>
        <taxon>Fungi</taxon>
        <taxon>Dikarya</taxon>
        <taxon>Basidiomycota</taxon>
        <taxon>Agaricomycotina</taxon>
        <taxon>Agaricomycetes</taxon>
        <taxon>Agaricomycetidae</taxon>
        <taxon>Agaricales</taxon>
        <taxon>Pleurotineae</taxon>
        <taxon>Stephanosporaceae</taxon>
        <taxon>Cristinia</taxon>
    </lineage>
</organism>
<dbReference type="AlphaFoldDB" id="A0A8K0V222"/>
<dbReference type="Pfam" id="PF03074">
    <property type="entry name" value="GCS"/>
    <property type="match status" value="1"/>
</dbReference>
<evidence type="ECO:0000256" key="3">
    <source>
        <dbReference type="ARBA" id="ARBA00012220"/>
    </source>
</evidence>
<keyword evidence="6 11" id="KW-0317">Glutathione biosynthesis</keyword>
<dbReference type="GO" id="GO:0004357">
    <property type="term" value="F:glutamate-cysteine ligase activity"/>
    <property type="evidence" value="ECO:0007669"/>
    <property type="project" value="UniProtKB-UniRule"/>
</dbReference>
<evidence type="ECO:0000256" key="10">
    <source>
        <dbReference type="ARBA" id="ARBA00032122"/>
    </source>
</evidence>
<gene>
    <name evidence="13" type="ORF">BXZ70DRAFT_1014929</name>
</gene>
<evidence type="ECO:0000256" key="11">
    <source>
        <dbReference type="RuleBase" id="RU367135"/>
    </source>
</evidence>
<evidence type="ECO:0000256" key="1">
    <source>
        <dbReference type="ARBA" id="ARBA00005006"/>
    </source>
</evidence>
<dbReference type="SUPFAM" id="SSF55931">
    <property type="entry name" value="Glutamine synthetase/guanido kinase"/>
    <property type="match status" value="1"/>
</dbReference>
<evidence type="ECO:0000256" key="7">
    <source>
        <dbReference type="ARBA" id="ARBA00022741"/>
    </source>
</evidence>
<protein>
    <recommendedName>
        <fullName evidence="4 11">Glutamate--cysteine ligase</fullName>
        <ecNumber evidence="3 11">6.3.2.2</ecNumber>
    </recommendedName>
    <alternativeName>
        <fullName evidence="10 11">Gamma-ECS</fullName>
    </alternativeName>
    <alternativeName>
        <fullName evidence="9 11">Gamma-glutamylcysteine synthetase</fullName>
    </alternativeName>
</protein>
<sequence length="708" mass="80606">MGLLYLGTPLAWDDAKQYADHVRTHGITQFLHIWNNLKDRAGDELLWGDEVFINFCGDIFKLIKLFDITKVEYMVVAFDNVEKNAKLSLRQTEILAKLQSIVNDIASDKGDKESVPTFHPEYGRFMLESTPGSPYTGAVRDLLSVEENMRYRRYLARKYLKPNEVPLTMTSYPRLGVQGVFTEPHFDPKDAVSSHSLFVPEEITNPHARFPTLTANIRRRRGSKVAINLPIFVDDRTPRPFVDPTIPWQRNIYPEDPEAKHGAALNDHIYMDAMGFGMGCSCLQLTFQSCNVTHARRLYDALVPVAPIMLALTAASPLWRGYIADVDCRWDVVAASVDDRTEEERGLKPLKHDRFRIPKSRYGSVSLYISDEWQNRPEYNDIDAPYDAAIFNRLLGSGIDAPLAKHISHLFIRDPIVIFSETIHQDDTASNDHFENIQSTNWQTVRFKPPPVKSPIGWRVEFRSMEVQPTDYENAAFAVFVVLLSRAILNYKMNLYIPISKVDENMARAQRRDAVNTEKFFFRKDIFPPGVPSPLSTPNSSGFNSPVDPTGNSIPRPKSKKLGNCFEPAPKPEVEHAFGPVEEEYGEYTLDEIFNGKGGAFPGLIQLIYAYLETIDVDEDERRKIDGYMDLVKRRASGALQTPATWTRNFVRSHPAYKFDSVISQEINYDLMVAVDEIERGVRPPPEFLPESYNVCRSTQHHSMTNGI</sequence>
<dbReference type="GO" id="GO:0017109">
    <property type="term" value="C:glutamate-cysteine ligase complex"/>
    <property type="evidence" value="ECO:0007669"/>
    <property type="project" value="TreeGrafter"/>
</dbReference>
<keyword evidence="14" id="KW-1185">Reference proteome</keyword>
<dbReference type="FunFam" id="3.30.590.50:FF:000002">
    <property type="entry name" value="Glutamate--cysteine ligase catalytic subunit"/>
    <property type="match status" value="1"/>
</dbReference>
<keyword evidence="8 11" id="KW-0067">ATP-binding</keyword>
<dbReference type="Gene3D" id="3.30.590.50">
    <property type="match status" value="2"/>
</dbReference>
<dbReference type="GO" id="GO:0005524">
    <property type="term" value="F:ATP binding"/>
    <property type="evidence" value="ECO:0007669"/>
    <property type="project" value="UniProtKB-UniRule"/>
</dbReference>
<keyword evidence="7 11" id="KW-0547">Nucleotide-binding</keyword>